<accession>A0AAV9XLK1</accession>
<dbReference type="InterPro" id="IPR001810">
    <property type="entry name" value="F-box_dom"/>
</dbReference>
<feature type="domain" description="F-box" evidence="1">
    <location>
        <begin position="1"/>
        <end position="50"/>
    </location>
</feature>
<proteinExistence type="predicted"/>
<dbReference type="Proteomes" id="UP001365542">
    <property type="component" value="Unassembled WGS sequence"/>
</dbReference>
<dbReference type="PROSITE" id="PS50181">
    <property type="entry name" value="FBOX"/>
    <property type="match status" value="1"/>
</dbReference>
<dbReference type="InterPro" id="IPR032675">
    <property type="entry name" value="LRR_dom_sf"/>
</dbReference>
<reference evidence="2 3" key="1">
    <citation type="submission" date="2019-10" db="EMBL/GenBank/DDBJ databases">
        <authorList>
            <person name="Palmer J.M."/>
        </authorList>
    </citation>
    <scope>NUCLEOTIDE SEQUENCE [LARGE SCALE GENOMIC DNA]</scope>
    <source>
        <strain evidence="2 3">TWF694</strain>
    </source>
</reference>
<keyword evidence="3" id="KW-1185">Reference proteome</keyword>
<organism evidence="2 3">
    <name type="scientific">Orbilia ellipsospora</name>
    <dbReference type="NCBI Taxonomy" id="2528407"/>
    <lineage>
        <taxon>Eukaryota</taxon>
        <taxon>Fungi</taxon>
        <taxon>Dikarya</taxon>
        <taxon>Ascomycota</taxon>
        <taxon>Pezizomycotina</taxon>
        <taxon>Orbiliomycetes</taxon>
        <taxon>Orbiliales</taxon>
        <taxon>Orbiliaceae</taxon>
        <taxon>Orbilia</taxon>
    </lineage>
</organism>
<evidence type="ECO:0000313" key="3">
    <source>
        <dbReference type="Proteomes" id="UP001365542"/>
    </source>
</evidence>
<gene>
    <name evidence="2" type="ORF">TWF694_006376</name>
</gene>
<name>A0AAV9XLK1_9PEZI</name>
<dbReference type="AlphaFoldDB" id="A0AAV9XLK1"/>
<protein>
    <recommendedName>
        <fullName evidence="1">F-box domain-containing protein</fullName>
    </recommendedName>
</protein>
<evidence type="ECO:0000259" key="1">
    <source>
        <dbReference type="PROSITE" id="PS50181"/>
    </source>
</evidence>
<dbReference type="SUPFAM" id="SSF52058">
    <property type="entry name" value="L domain-like"/>
    <property type="match status" value="1"/>
</dbReference>
<dbReference type="Gene3D" id="3.80.10.10">
    <property type="entry name" value="Ribonuclease Inhibitor"/>
    <property type="match status" value="1"/>
</dbReference>
<evidence type="ECO:0000313" key="2">
    <source>
        <dbReference type="EMBL" id="KAK6542421.1"/>
    </source>
</evidence>
<comment type="caution">
    <text evidence="2">The sequence shown here is derived from an EMBL/GenBank/DDBJ whole genome shotgun (WGS) entry which is preliminary data.</text>
</comment>
<sequence>MASITTLPLELINALSIYLNQDDLLSLRITCKNLDAKVKDSHLDAIFHYRRVFLVPASLENLIRISRHPTMNQRVRHIQLTTFCPYRLFDDYSMEDLRTLNPPNDFDGDFLDSIGILNRSSRDHLQDLEYFEEGGEDIALLTLAFSNLPNIQKIEIGGIANAKRPSSEYQAHALTRSEFNILFPSMGMKPGSQLPKGLSRVHASQMSELDSARLRLWRIAMFAAISAPLTKLQNIKGPGHGIMPFWFISPPSRLIPYRTSFPKLRILDITVVGLTGMNSYCNTSLLKWLEAVWTNLENLKISNLLDYSGSINIHHSISYDTTLPTFDTPTKLKRLALHELCLNREALQATLTDCRNTLEFLRLENCKLNRGDPDIKTTWFKFLKFLRRECVAIRELVLVVNYTTCDEGGHMIPSRLESKGKLGSEESSCEVTTAKNYYNPFPYTCTKNLGRELDSYVEPDGFWDSLTDGHWKMVTPQSDDEDFENAPWLPSLVDIGGNLGATVSFGSDIY</sequence>
<dbReference type="EMBL" id="JAVHJO010000002">
    <property type="protein sequence ID" value="KAK6542421.1"/>
    <property type="molecule type" value="Genomic_DNA"/>
</dbReference>